<dbReference type="OrthoDB" id="2425929at2759"/>
<keyword evidence="7" id="KW-1185">Reference proteome</keyword>
<comment type="similarity">
    <text evidence="4">Belongs to the carbohydrate esterase 1 (CE1) family.</text>
</comment>
<proteinExistence type="inferred from homology"/>
<evidence type="ECO:0000256" key="1">
    <source>
        <dbReference type="ARBA" id="ARBA00022487"/>
    </source>
</evidence>
<dbReference type="GO" id="GO:0005576">
    <property type="term" value="C:extracellular region"/>
    <property type="evidence" value="ECO:0007669"/>
    <property type="project" value="UniProtKB-SubCell"/>
</dbReference>
<dbReference type="InterPro" id="IPR010126">
    <property type="entry name" value="Esterase_phb"/>
</dbReference>
<dbReference type="SUPFAM" id="SSF57180">
    <property type="entry name" value="Cellulose-binding domain"/>
    <property type="match status" value="1"/>
</dbReference>
<keyword evidence="1 4" id="KW-0719">Serine esterase</keyword>
<evidence type="ECO:0000259" key="5">
    <source>
        <dbReference type="PROSITE" id="PS51164"/>
    </source>
</evidence>
<comment type="function">
    <text evidence="4">Esterase involved in the hydrolysis of xylan, a major structural heterogeneous polysaccharide found in plant biomass representing the second most abundant polysaccharide in the biosphere, after cellulose.</text>
</comment>
<dbReference type="AlphaFoldDB" id="A0A3N4HUR7"/>
<dbReference type="InterPro" id="IPR035971">
    <property type="entry name" value="CBD_sf"/>
</dbReference>
<evidence type="ECO:0000313" key="6">
    <source>
        <dbReference type="EMBL" id="RPA77613.1"/>
    </source>
</evidence>
<dbReference type="Pfam" id="PF10503">
    <property type="entry name" value="Esterase_PHB"/>
    <property type="match status" value="1"/>
</dbReference>
<evidence type="ECO:0000313" key="7">
    <source>
        <dbReference type="Proteomes" id="UP000275078"/>
    </source>
</evidence>
<dbReference type="EMBL" id="ML119723">
    <property type="protein sequence ID" value="RPA77613.1"/>
    <property type="molecule type" value="Genomic_DNA"/>
</dbReference>
<dbReference type="Pfam" id="PF00734">
    <property type="entry name" value="CBM_1"/>
    <property type="match status" value="1"/>
</dbReference>
<dbReference type="PROSITE" id="PS51164">
    <property type="entry name" value="CBM1_2"/>
    <property type="match status" value="1"/>
</dbReference>
<evidence type="ECO:0000256" key="2">
    <source>
        <dbReference type="ARBA" id="ARBA00022729"/>
    </source>
</evidence>
<sequence length="364" mass="40245">MKFLSKLLLAAMALAPSLPTTFSATLQQVTNYGHNPGNVEMWYYIPDCIKNSVSGRPVVIALHYCQGTAHNMYAGAHDGPSFREMADKYGFVVLYPNSLNDPGNCWDVFSQKSLTRNGNWEPQSIINQVQYAVNTWNVDASKVFAIGLSSGAMMVNVLAALYPDKIAGGAVYAGAPFGCFAGNGYWNNACAEGHIIKTPQQWGDMVRNAYAYGSQRPKLQLLHNTPDEILHYNNMEEQIKQWTNVHGYSTTPNAVSYGSPTSAWTRRTYGDRLQGLTSTQYTHIFPIPADDTIAYFGIHQNAPTACTKPTPTGTAVPTSTYTSRVKKWDQCGGLQYNGPHLCEDGLTCQYVDPYYWQCKEPVTP</sequence>
<dbReference type="InterPro" id="IPR050955">
    <property type="entry name" value="Plant_Biomass_Hydrol_Est"/>
</dbReference>
<keyword evidence="2 4" id="KW-0732">Signal</keyword>
<protein>
    <recommendedName>
        <fullName evidence="4">Carboxylic ester hydrolase</fullName>
        <ecNumber evidence="4">3.1.1.-</ecNumber>
    </recommendedName>
</protein>
<comment type="subcellular location">
    <subcellularLocation>
        <location evidence="4">Secreted</location>
    </subcellularLocation>
</comment>
<dbReference type="GO" id="GO:0030248">
    <property type="term" value="F:cellulose binding"/>
    <property type="evidence" value="ECO:0007669"/>
    <property type="project" value="InterPro"/>
</dbReference>
<dbReference type="EC" id="3.1.1.-" evidence="4"/>
<keyword evidence="4" id="KW-0119">Carbohydrate metabolism</keyword>
<feature type="chain" id="PRO_5029037763" description="Carboxylic ester hydrolase" evidence="4">
    <location>
        <begin position="20"/>
        <end position="364"/>
    </location>
</feature>
<keyword evidence="4" id="KW-0964">Secreted</keyword>
<dbReference type="SUPFAM" id="SSF53474">
    <property type="entry name" value="alpha/beta-Hydrolases"/>
    <property type="match status" value="2"/>
</dbReference>
<gene>
    <name evidence="6" type="ORF">BJ508DRAFT_378769</name>
</gene>
<keyword evidence="4" id="KW-0624">Polysaccharide degradation</keyword>
<name>A0A3N4HUR7_ASCIM</name>
<dbReference type="InterPro" id="IPR029058">
    <property type="entry name" value="AB_hydrolase_fold"/>
</dbReference>
<organism evidence="6 7">
    <name type="scientific">Ascobolus immersus RN42</name>
    <dbReference type="NCBI Taxonomy" id="1160509"/>
    <lineage>
        <taxon>Eukaryota</taxon>
        <taxon>Fungi</taxon>
        <taxon>Dikarya</taxon>
        <taxon>Ascomycota</taxon>
        <taxon>Pezizomycotina</taxon>
        <taxon>Pezizomycetes</taxon>
        <taxon>Pezizales</taxon>
        <taxon>Ascobolaceae</taxon>
        <taxon>Ascobolus</taxon>
    </lineage>
</organism>
<dbReference type="PANTHER" id="PTHR43037:SF5">
    <property type="entry name" value="FERULOYL ESTERASE"/>
    <property type="match status" value="1"/>
</dbReference>
<dbReference type="SMART" id="SM00236">
    <property type="entry name" value="fCBD"/>
    <property type="match status" value="1"/>
</dbReference>
<evidence type="ECO:0000256" key="3">
    <source>
        <dbReference type="ARBA" id="ARBA00022801"/>
    </source>
</evidence>
<feature type="signal peptide" evidence="4">
    <location>
        <begin position="1"/>
        <end position="19"/>
    </location>
</feature>
<accession>A0A3N4HUR7</accession>
<dbReference type="PANTHER" id="PTHR43037">
    <property type="entry name" value="UNNAMED PRODUCT-RELATED"/>
    <property type="match status" value="1"/>
</dbReference>
<dbReference type="NCBIfam" id="TIGR01840">
    <property type="entry name" value="esterase_phb"/>
    <property type="match status" value="1"/>
</dbReference>
<evidence type="ECO:0000256" key="4">
    <source>
        <dbReference type="RuleBase" id="RU367147"/>
    </source>
</evidence>
<keyword evidence="3 4" id="KW-0378">Hydrolase</keyword>
<dbReference type="STRING" id="1160509.A0A3N4HUR7"/>
<dbReference type="GO" id="GO:0045493">
    <property type="term" value="P:xylan catabolic process"/>
    <property type="evidence" value="ECO:0007669"/>
    <property type="project" value="UniProtKB-UniRule"/>
</dbReference>
<feature type="domain" description="CBM1" evidence="5">
    <location>
        <begin position="323"/>
        <end position="359"/>
    </location>
</feature>
<dbReference type="InterPro" id="IPR000254">
    <property type="entry name" value="CBD"/>
</dbReference>
<dbReference type="Proteomes" id="UP000275078">
    <property type="component" value="Unassembled WGS sequence"/>
</dbReference>
<dbReference type="GO" id="GO:0052689">
    <property type="term" value="F:carboxylic ester hydrolase activity"/>
    <property type="evidence" value="ECO:0007669"/>
    <property type="project" value="UniProtKB-KW"/>
</dbReference>
<reference evidence="6 7" key="1">
    <citation type="journal article" date="2018" name="Nat. Ecol. Evol.">
        <title>Pezizomycetes genomes reveal the molecular basis of ectomycorrhizal truffle lifestyle.</title>
        <authorList>
            <person name="Murat C."/>
            <person name="Payen T."/>
            <person name="Noel B."/>
            <person name="Kuo A."/>
            <person name="Morin E."/>
            <person name="Chen J."/>
            <person name="Kohler A."/>
            <person name="Krizsan K."/>
            <person name="Balestrini R."/>
            <person name="Da Silva C."/>
            <person name="Montanini B."/>
            <person name="Hainaut M."/>
            <person name="Levati E."/>
            <person name="Barry K.W."/>
            <person name="Belfiori B."/>
            <person name="Cichocki N."/>
            <person name="Clum A."/>
            <person name="Dockter R.B."/>
            <person name="Fauchery L."/>
            <person name="Guy J."/>
            <person name="Iotti M."/>
            <person name="Le Tacon F."/>
            <person name="Lindquist E.A."/>
            <person name="Lipzen A."/>
            <person name="Malagnac F."/>
            <person name="Mello A."/>
            <person name="Molinier V."/>
            <person name="Miyauchi S."/>
            <person name="Poulain J."/>
            <person name="Riccioni C."/>
            <person name="Rubini A."/>
            <person name="Sitrit Y."/>
            <person name="Splivallo R."/>
            <person name="Traeger S."/>
            <person name="Wang M."/>
            <person name="Zifcakova L."/>
            <person name="Wipf D."/>
            <person name="Zambonelli A."/>
            <person name="Paolocci F."/>
            <person name="Nowrousian M."/>
            <person name="Ottonello S."/>
            <person name="Baldrian P."/>
            <person name="Spatafora J.W."/>
            <person name="Henrissat B."/>
            <person name="Nagy L.G."/>
            <person name="Aury J.M."/>
            <person name="Wincker P."/>
            <person name="Grigoriev I.V."/>
            <person name="Bonfante P."/>
            <person name="Martin F.M."/>
        </authorList>
    </citation>
    <scope>NUCLEOTIDE SEQUENCE [LARGE SCALE GENOMIC DNA]</scope>
    <source>
        <strain evidence="6 7">RN42</strain>
    </source>
</reference>
<dbReference type="Gene3D" id="3.40.50.1820">
    <property type="entry name" value="alpha/beta hydrolase"/>
    <property type="match status" value="1"/>
</dbReference>